<dbReference type="SMART" id="SM00028">
    <property type="entry name" value="TPR"/>
    <property type="match status" value="5"/>
</dbReference>
<evidence type="ECO:0000256" key="1">
    <source>
        <dbReference type="PROSITE-ProRule" id="PRU00339"/>
    </source>
</evidence>
<dbReference type="Pfam" id="PF13181">
    <property type="entry name" value="TPR_8"/>
    <property type="match status" value="1"/>
</dbReference>
<feature type="repeat" description="TPR" evidence="1">
    <location>
        <begin position="194"/>
        <end position="227"/>
    </location>
</feature>
<dbReference type="PANTHER" id="PTHR12558:SF13">
    <property type="entry name" value="CELL DIVISION CYCLE PROTEIN 27 HOMOLOG"/>
    <property type="match status" value="1"/>
</dbReference>
<feature type="repeat" description="TPR" evidence="1">
    <location>
        <begin position="57"/>
        <end position="90"/>
    </location>
</feature>
<dbReference type="InterPro" id="IPR019734">
    <property type="entry name" value="TPR_rpt"/>
</dbReference>
<reference evidence="3" key="1">
    <citation type="journal article" date="2020" name="mSystems">
        <title>Genome- and Community-Level Interaction Insights into Carbon Utilization and Element Cycling Functions of Hydrothermarchaeota in Hydrothermal Sediment.</title>
        <authorList>
            <person name="Zhou Z."/>
            <person name="Liu Y."/>
            <person name="Xu W."/>
            <person name="Pan J."/>
            <person name="Luo Z.H."/>
            <person name="Li M."/>
        </authorList>
    </citation>
    <scope>NUCLEOTIDE SEQUENCE [LARGE SCALE GENOMIC DNA]</scope>
    <source>
        <strain evidence="3">SpSt-479</strain>
    </source>
</reference>
<accession>A0A7V2ZJ64</accession>
<comment type="caution">
    <text evidence="3">The sequence shown here is derived from an EMBL/GenBank/DDBJ whole genome shotgun (WGS) entry which is preliminary data.</text>
</comment>
<dbReference type="SUPFAM" id="SSF48452">
    <property type="entry name" value="TPR-like"/>
    <property type="match status" value="4"/>
</dbReference>
<dbReference type="EMBL" id="DSUJ01000008">
    <property type="protein sequence ID" value="HFI90900.1"/>
    <property type="molecule type" value="Genomic_DNA"/>
</dbReference>
<dbReference type="AlphaFoldDB" id="A0A7V2ZJ64"/>
<feature type="chain" id="PRO_5031212810" evidence="2">
    <location>
        <begin position="20"/>
        <end position="937"/>
    </location>
</feature>
<keyword evidence="1" id="KW-0802">TPR repeat</keyword>
<dbReference type="PROSITE" id="PS50005">
    <property type="entry name" value="TPR"/>
    <property type="match status" value="2"/>
</dbReference>
<organism evidence="3">
    <name type="scientific">Ignavibacterium album</name>
    <dbReference type="NCBI Taxonomy" id="591197"/>
    <lineage>
        <taxon>Bacteria</taxon>
        <taxon>Pseudomonadati</taxon>
        <taxon>Ignavibacteriota</taxon>
        <taxon>Ignavibacteria</taxon>
        <taxon>Ignavibacteriales</taxon>
        <taxon>Ignavibacteriaceae</taxon>
        <taxon>Ignavibacterium</taxon>
    </lineage>
</organism>
<keyword evidence="2" id="KW-0732">Signal</keyword>
<proteinExistence type="predicted"/>
<dbReference type="InterPro" id="IPR011990">
    <property type="entry name" value="TPR-like_helical_dom_sf"/>
</dbReference>
<name>A0A7V2ZJ64_9BACT</name>
<evidence type="ECO:0000256" key="2">
    <source>
        <dbReference type="SAM" id="SignalP"/>
    </source>
</evidence>
<evidence type="ECO:0000313" key="3">
    <source>
        <dbReference type="EMBL" id="HFI90900.1"/>
    </source>
</evidence>
<dbReference type="Pfam" id="PF13432">
    <property type="entry name" value="TPR_16"/>
    <property type="match status" value="1"/>
</dbReference>
<protein>
    <submittedName>
        <fullName evidence="3">Tetratricopeptide repeat protein</fullName>
    </submittedName>
</protein>
<dbReference type="Gene3D" id="1.25.40.10">
    <property type="entry name" value="Tetratricopeptide repeat domain"/>
    <property type="match status" value="4"/>
</dbReference>
<feature type="signal peptide" evidence="2">
    <location>
        <begin position="1"/>
        <end position="19"/>
    </location>
</feature>
<dbReference type="PANTHER" id="PTHR12558">
    <property type="entry name" value="CELL DIVISION CYCLE 16,23,27"/>
    <property type="match status" value="1"/>
</dbReference>
<sequence length="937" mass="109413">MKILKSLILYLILSQFCLAQSEQNKLLENAKSLMASERFGEAIELLNRYVAINPQSAEGFNLRGICNEKRGNIEQAVYDYRTAIKISPDDNKITENLKRAENDWYRLLYNKIEGYKREIAINPSAPGNYLEIGKCYKNLGEWSEAEIWYDLYLEKEEASADEILRYTEILAKNNHIQKGEAYLKKYIEKFSDDHRLWSRYGYFLYWLGKLKLSEKAFEKAVEIRPYFKEALDGLDLVKGKKNVYTSNDLSFRYGKNAKVYLIDKYLKSLETNPDNDQLRFKLIDELIKYKRIEEAYQQLELLKSKYSNQPEFQKLYSSVLETRNQLIDDEISKLNIAIQKDPNDKNSLLKLSELLIYRNRISEAISLLGNYLNENNDDEIRFLLAKYYLWNSNLCESKQLLEILVQKRYSNPEAELLLAKIYLWLDTELQKAEYLFEKYLSEYPGNKDAVLGLIETKLKLTNYFDAEKIIFKNDSLFTITESEYLKNRVKEAEKNKKISDDFKILEEARASVQIKDYQAAIRKYSEFLKIYSDNIHVKTELAEAYSANSEFGEAIRIYSDIITQNYDYELDKRRAKNIFWSKDYFNSVQEFKRLTLKNPDDVECKLFLADSYLFNGENDKSRKIYYELINQAPESYILNQRLVWLGDKSLTTGFNYSVQLIPSVNYFNDNQNFTYAGQSFLIRKPFTNFFAIGGAIHRGGLSSQSEERTLYMVKGMLYLSLTESIKSEASFGQIFFNTKEKQFLGELNFSISKPGYFTIGGFYKRTDASLELYSPLLVGKRMYLNLAKLNLSINPGFNFILNTTYQLILPEDKNQGHQISLRVGNNFIKSLSAGYEFYYYNFKNSSSLYWSPENYISHSLWSDWQILKLSQSNLKFGGKVGFIPENNFVLSEAYIDFNYHFIQNFSLNILIAGGKTYRVGFGGYNSFSIISSLLISI</sequence>
<gene>
    <name evidence="3" type="ORF">ENS31_05120</name>
</gene>